<accession>A0A7S0A3G8</accession>
<sequence>MASQGRRQLLHVQPGDDHITAICKVSMYTEMITSSDLDGKNSLPMPGPFNLDTMDPVSTEDRVRAYVQACREVYEGLDKDGPQRRILDGLVPEQKVNVTTPYRLPLSHDLIVGARNHRNRVASERPGHAHRWKPLEEIGEHGRFYGRTKIRPVVEEVIDPSEIGEAVRQGKVARFDAVKLLGKEIFNITMPRVAELHGEAARAIPMYRQRGATAPGRSGMETLETYAQKVRLWKKANAIRFPENKPWFPQSMTAQDVQDYKDAHKEPTWWLEALVSTLSFIAGAPLKEWNRQARSGVLQCAVNTRRLPNLPMPKIEDALGNPDWLERVWSMFWLGPIGDCWHYDDPDNLLIGIYGDIWVTVFEHADREVMRAGGDRGCWSLVPPMPKRIDQEHTELTDGWLAGFPFIQFKLEPGMGVVVPSGTFHSLTMSDGDRILLNSFMMPKYKGLWDAPAAKHSFYGPRWQSEEYAAMSHLKKSAIYRLWDTRKLGGYFEGAKLEML</sequence>
<dbReference type="EMBL" id="HBEG01011202">
    <property type="protein sequence ID" value="CAD8351279.1"/>
    <property type="molecule type" value="Transcribed_RNA"/>
</dbReference>
<reference evidence="1" key="1">
    <citation type="submission" date="2021-01" db="EMBL/GenBank/DDBJ databases">
        <authorList>
            <person name="Corre E."/>
            <person name="Pelletier E."/>
            <person name="Niang G."/>
            <person name="Scheremetjew M."/>
            <person name="Finn R."/>
            <person name="Kale V."/>
            <person name="Holt S."/>
            <person name="Cochrane G."/>
            <person name="Meng A."/>
            <person name="Brown T."/>
            <person name="Cohen L."/>
        </authorList>
    </citation>
    <scope>NUCLEOTIDE SEQUENCE</scope>
    <source>
        <strain evidence="1">Pbaha01</strain>
    </source>
</reference>
<protein>
    <recommendedName>
        <fullName evidence="2">JmjC domain-containing protein</fullName>
    </recommendedName>
</protein>
<evidence type="ECO:0000313" key="1">
    <source>
        <dbReference type="EMBL" id="CAD8351279.1"/>
    </source>
</evidence>
<organism evidence="1">
    <name type="scientific">Pyrodinium bahamense</name>
    <dbReference type="NCBI Taxonomy" id="73915"/>
    <lineage>
        <taxon>Eukaryota</taxon>
        <taxon>Sar</taxon>
        <taxon>Alveolata</taxon>
        <taxon>Dinophyceae</taxon>
        <taxon>Gonyaulacales</taxon>
        <taxon>Pyrocystaceae</taxon>
        <taxon>Pyrodinium</taxon>
    </lineage>
</organism>
<dbReference type="AlphaFoldDB" id="A0A7S0A3G8"/>
<evidence type="ECO:0008006" key="2">
    <source>
        <dbReference type="Google" id="ProtNLM"/>
    </source>
</evidence>
<proteinExistence type="predicted"/>
<dbReference type="SUPFAM" id="SSF51197">
    <property type="entry name" value="Clavaminate synthase-like"/>
    <property type="match status" value="1"/>
</dbReference>
<gene>
    <name evidence="1" type="ORF">PBAH0796_LOCUS6646</name>
</gene>
<dbReference type="Gene3D" id="2.60.120.650">
    <property type="entry name" value="Cupin"/>
    <property type="match status" value="1"/>
</dbReference>
<name>A0A7S0A3G8_9DINO</name>